<dbReference type="Pfam" id="PF00078">
    <property type="entry name" value="RVT_1"/>
    <property type="match status" value="1"/>
</dbReference>
<evidence type="ECO:0000256" key="2">
    <source>
        <dbReference type="ARBA" id="ARBA00006076"/>
    </source>
</evidence>
<evidence type="ECO:0000259" key="5">
    <source>
        <dbReference type="PROSITE" id="PS50878"/>
    </source>
</evidence>
<reference evidence="6" key="2">
    <citation type="submission" date="2025-09" db="UniProtKB">
        <authorList>
            <consortium name="Ensembl"/>
        </authorList>
    </citation>
    <scope>IDENTIFICATION</scope>
</reference>
<evidence type="ECO:0000256" key="3">
    <source>
        <dbReference type="ARBA" id="ARBA00023242"/>
    </source>
</evidence>
<dbReference type="Ensembl" id="ENSHBUT00000026859.1">
    <property type="protein sequence ID" value="ENSHBUP00000017959.1"/>
    <property type="gene ID" value="ENSHBUG00000020412.1"/>
</dbReference>
<dbReference type="CDD" id="cd01650">
    <property type="entry name" value="RT_nLTR_like"/>
    <property type="match status" value="1"/>
</dbReference>
<dbReference type="GO" id="GO:0000481">
    <property type="term" value="P:maturation of 5S rRNA"/>
    <property type="evidence" value="ECO:0007669"/>
    <property type="project" value="TreeGrafter"/>
</dbReference>
<proteinExistence type="inferred from homology"/>
<dbReference type="InterPro" id="IPR005011">
    <property type="entry name" value="SNU66/SART1"/>
</dbReference>
<dbReference type="SUPFAM" id="SSF56672">
    <property type="entry name" value="DNA/RNA polymerases"/>
    <property type="match status" value="1"/>
</dbReference>
<accession>A0A3Q2W982</accession>
<dbReference type="GO" id="GO:0045292">
    <property type="term" value="P:mRNA cis splicing, via spliceosome"/>
    <property type="evidence" value="ECO:0007669"/>
    <property type="project" value="TreeGrafter"/>
</dbReference>
<sequence length="532" mass="60747">MCFVDLEKAFDSVPQVVLWGVLREYGVSLLRAIQSLYDHYKSLFCIAGNKLDSFLVGDGLRQGCPLSLILFIIFMDRISRRSQVAEGFHFGGLRISSLLFTDDVVLLASSGDGLQFALERFAAECEAVGMRITTSKSEATVLSRKKVECPLRVRDETLPQMEEFKYLGVLFTSDGKREREIDRWIDRVRTQSLEMPALSITLEYYTPQEMVGFKKTNHRVKKTWKKEKKSIADDLHLNDTCSSDFGSRTRGRGLKQENDEDQEVKKEEKVVMHEIHLLSGDIRMTEMDISDNEEFTPPEHAVIEEDEAEQELQKQRNLKQMQLLKDSGEKVEQHFFFNATSEFCRILGDIPTCGLLRLLIWMRMLDGVHLDHEQNQPDFATACATILDEEPIVNSGLVAALLLCKNKGLLDTQVQKVARVKCIEDKMGFDDKYSRREEYRGFMQDFKEDGCKPDVKIEYVEESGRKLTPKEGSGKMKTERRMKKLEVEALLKKMSSSDTTLGTVALLQERQKSQKTPSIVLGNSMNANTITK</sequence>
<evidence type="ECO:0000256" key="1">
    <source>
        <dbReference type="ARBA" id="ARBA00004123"/>
    </source>
</evidence>
<feature type="compositionally biased region" description="Polar residues" evidence="4">
    <location>
        <begin position="514"/>
        <end position="532"/>
    </location>
</feature>
<evidence type="ECO:0000313" key="6">
    <source>
        <dbReference type="Ensembl" id="ENSHBUP00000017959.1"/>
    </source>
</evidence>
<keyword evidence="3" id="KW-0539">Nucleus</keyword>
<dbReference type="Proteomes" id="UP000264840">
    <property type="component" value="Unplaced"/>
</dbReference>
<evidence type="ECO:0000256" key="4">
    <source>
        <dbReference type="SAM" id="MobiDB-lite"/>
    </source>
</evidence>
<dbReference type="AlphaFoldDB" id="A0A3Q2W982"/>
<feature type="region of interest" description="Disordered" evidence="4">
    <location>
        <begin position="246"/>
        <end position="266"/>
    </location>
</feature>
<reference evidence="6" key="1">
    <citation type="submission" date="2025-08" db="UniProtKB">
        <authorList>
            <consortium name="Ensembl"/>
        </authorList>
    </citation>
    <scope>IDENTIFICATION</scope>
</reference>
<organism evidence="6 7">
    <name type="scientific">Haplochromis burtoni</name>
    <name type="common">Burton's mouthbrooder</name>
    <name type="synonym">Chromis burtoni</name>
    <dbReference type="NCBI Taxonomy" id="8153"/>
    <lineage>
        <taxon>Eukaryota</taxon>
        <taxon>Metazoa</taxon>
        <taxon>Chordata</taxon>
        <taxon>Craniata</taxon>
        <taxon>Vertebrata</taxon>
        <taxon>Euteleostomi</taxon>
        <taxon>Actinopterygii</taxon>
        <taxon>Neopterygii</taxon>
        <taxon>Teleostei</taxon>
        <taxon>Neoteleostei</taxon>
        <taxon>Acanthomorphata</taxon>
        <taxon>Ovalentaria</taxon>
        <taxon>Cichlomorphae</taxon>
        <taxon>Cichliformes</taxon>
        <taxon>Cichlidae</taxon>
        <taxon>African cichlids</taxon>
        <taxon>Pseudocrenilabrinae</taxon>
        <taxon>Haplochromini</taxon>
        <taxon>Haplochromis</taxon>
    </lineage>
</organism>
<keyword evidence="7" id="KW-1185">Reference proteome</keyword>
<dbReference type="GO" id="GO:0046540">
    <property type="term" value="C:U4/U6 x U5 tri-snRNP complex"/>
    <property type="evidence" value="ECO:0007669"/>
    <property type="project" value="TreeGrafter"/>
</dbReference>
<dbReference type="InterPro" id="IPR043502">
    <property type="entry name" value="DNA/RNA_pol_sf"/>
</dbReference>
<evidence type="ECO:0000313" key="7">
    <source>
        <dbReference type="Proteomes" id="UP000264840"/>
    </source>
</evidence>
<dbReference type="PROSITE" id="PS50878">
    <property type="entry name" value="RT_POL"/>
    <property type="match status" value="1"/>
</dbReference>
<feature type="domain" description="Reverse transcriptase" evidence="5">
    <location>
        <begin position="1"/>
        <end position="171"/>
    </location>
</feature>
<dbReference type="PANTHER" id="PTHR14152:SF5">
    <property type="entry name" value="U4_U6.U5 TRI-SNRNP-ASSOCIATED PROTEIN 1"/>
    <property type="match status" value="1"/>
</dbReference>
<feature type="region of interest" description="Disordered" evidence="4">
    <location>
        <begin position="512"/>
        <end position="532"/>
    </location>
</feature>
<dbReference type="Pfam" id="PF03343">
    <property type="entry name" value="SART-1"/>
    <property type="match status" value="2"/>
</dbReference>
<dbReference type="GeneTree" id="ENSGT00390000007071"/>
<comment type="similarity">
    <text evidence="2">Belongs to the SNU66/SART1 family.</text>
</comment>
<dbReference type="PANTHER" id="PTHR14152">
    <property type="entry name" value="SQUAMOUS CELL CARCINOMA ANTIGEN RECOGNISED BY CYTOTOXIC T LYMPHOCYTES"/>
    <property type="match status" value="1"/>
</dbReference>
<comment type="subcellular location">
    <subcellularLocation>
        <location evidence="1">Nucleus</location>
    </subcellularLocation>
</comment>
<protein>
    <recommendedName>
        <fullName evidence="5">Reverse transcriptase domain-containing protein</fullName>
    </recommendedName>
</protein>
<name>A0A3Q2W982_HAPBU</name>
<dbReference type="InterPro" id="IPR000477">
    <property type="entry name" value="RT_dom"/>
</dbReference>